<dbReference type="Proteomes" id="UP000198683">
    <property type="component" value="Unassembled WGS sequence"/>
</dbReference>
<reference evidence="1 2" key="1">
    <citation type="submission" date="2016-10" db="EMBL/GenBank/DDBJ databases">
        <authorList>
            <person name="de Groot N.N."/>
        </authorList>
    </citation>
    <scope>NUCLEOTIDE SEQUENCE [LARGE SCALE GENOMIC DNA]</scope>
    <source>
        <strain evidence="1 2">CGMCC 4.5681</strain>
    </source>
</reference>
<proteinExistence type="predicted"/>
<dbReference type="OrthoDB" id="9781621at2"/>
<name>A0A1G9F280_9ACTN</name>
<protein>
    <submittedName>
        <fullName evidence="1">Uncharacterized protein</fullName>
    </submittedName>
</protein>
<gene>
    <name evidence="1" type="ORF">SAMN05421874_111214</name>
</gene>
<evidence type="ECO:0000313" key="1">
    <source>
        <dbReference type="EMBL" id="SDK82482.1"/>
    </source>
</evidence>
<dbReference type="AlphaFoldDB" id="A0A1G9F280"/>
<dbReference type="RefSeq" id="WP_143022109.1">
    <property type="nucleotide sequence ID" value="NZ_FNFB01000011.1"/>
</dbReference>
<keyword evidence="2" id="KW-1185">Reference proteome</keyword>
<accession>A0A1G9F280</accession>
<sequence>MRILAGAALRYHAGIEPADLSWTLVEATDRIPPEPHGNPGRRNTDALGMRAVDVRFGTC</sequence>
<dbReference type="STRING" id="683260.SAMN05421874_111214"/>
<organism evidence="1 2">
    <name type="scientific">Nonomuraea maritima</name>
    <dbReference type="NCBI Taxonomy" id="683260"/>
    <lineage>
        <taxon>Bacteria</taxon>
        <taxon>Bacillati</taxon>
        <taxon>Actinomycetota</taxon>
        <taxon>Actinomycetes</taxon>
        <taxon>Streptosporangiales</taxon>
        <taxon>Streptosporangiaceae</taxon>
        <taxon>Nonomuraea</taxon>
    </lineage>
</organism>
<evidence type="ECO:0000313" key="2">
    <source>
        <dbReference type="Proteomes" id="UP000198683"/>
    </source>
</evidence>
<dbReference type="EMBL" id="FNFB01000011">
    <property type="protein sequence ID" value="SDK82482.1"/>
    <property type="molecule type" value="Genomic_DNA"/>
</dbReference>